<evidence type="ECO:0000256" key="6">
    <source>
        <dbReference type="ARBA" id="ARBA00023136"/>
    </source>
</evidence>
<dbReference type="PANTHER" id="PTHR31759:SF1">
    <property type="entry name" value="COILED-COIL DOMAIN-CONTAINING PROTEIN 167"/>
    <property type="match status" value="1"/>
</dbReference>
<dbReference type="EMBL" id="GL442888">
    <property type="protein sequence ID" value="EFN62826.1"/>
    <property type="molecule type" value="Genomic_DNA"/>
</dbReference>
<dbReference type="AlphaFoldDB" id="E2AUV1"/>
<dbReference type="InParanoid" id="E2AUV1"/>
<keyword evidence="6 8" id="KW-0472">Membrane</keyword>
<reference evidence="9 10" key="1">
    <citation type="journal article" date="2010" name="Science">
        <title>Genomic comparison of the ants Camponotus floridanus and Harpegnathos saltator.</title>
        <authorList>
            <person name="Bonasio R."/>
            <person name="Zhang G."/>
            <person name="Ye C."/>
            <person name="Mutti N.S."/>
            <person name="Fang X."/>
            <person name="Qin N."/>
            <person name="Donahue G."/>
            <person name="Yang P."/>
            <person name="Li Q."/>
            <person name="Li C."/>
            <person name="Zhang P."/>
            <person name="Huang Z."/>
            <person name="Berger S.L."/>
            <person name="Reinberg D."/>
            <person name="Wang J."/>
            <person name="Liebig J."/>
        </authorList>
    </citation>
    <scope>NUCLEOTIDE SEQUENCE [LARGE SCALE GENOMIC DNA]</scope>
    <source>
        <strain evidence="10">C129</strain>
    </source>
</reference>
<evidence type="ECO:0000256" key="5">
    <source>
        <dbReference type="ARBA" id="ARBA00023054"/>
    </source>
</evidence>
<dbReference type="InterPro" id="IPR028194">
    <property type="entry name" value="CC167"/>
</dbReference>
<evidence type="ECO:0000256" key="7">
    <source>
        <dbReference type="SAM" id="Coils"/>
    </source>
</evidence>
<dbReference type="PANTHER" id="PTHR31759">
    <property type="entry name" value="COILED-COIL DOMAIN-CONTAINING PROTEIN 167"/>
    <property type="match status" value="1"/>
</dbReference>
<feature type="transmembrane region" description="Helical" evidence="8">
    <location>
        <begin position="64"/>
        <end position="84"/>
    </location>
</feature>
<protein>
    <recommendedName>
        <fullName evidence="2">Coiled-coil domain-containing protein 167</fullName>
    </recommendedName>
</protein>
<evidence type="ECO:0000256" key="1">
    <source>
        <dbReference type="ARBA" id="ARBA00004167"/>
    </source>
</evidence>
<accession>E2AUV1</accession>
<feature type="coiled-coil region" evidence="7">
    <location>
        <begin position="25"/>
        <end position="62"/>
    </location>
</feature>
<keyword evidence="10" id="KW-1185">Reference proteome</keyword>
<evidence type="ECO:0000256" key="2">
    <source>
        <dbReference type="ARBA" id="ARBA00022350"/>
    </source>
</evidence>
<keyword evidence="4 8" id="KW-1133">Transmembrane helix</keyword>
<evidence type="ECO:0000256" key="4">
    <source>
        <dbReference type="ARBA" id="ARBA00022989"/>
    </source>
</evidence>
<dbReference type="Pfam" id="PF15188">
    <property type="entry name" value="CCDC-167"/>
    <property type="match status" value="1"/>
</dbReference>
<proteinExistence type="predicted"/>
<evidence type="ECO:0000256" key="3">
    <source>
        <dbReference type="ARBA" id="ARBA00022692"/>
    </source>
</evidence>
<keyword evidence="3 8" id="KW-0812">Transmembrane</keyword>
<evidence type="ECO:0000313" key="9">
    <source>
        <dbReference type="EMBL" id="EFN62826.1"/>
    </source>
</evidence>
<dbReference type="OMA" id="MSKPCAI"/>
<evidence type="ECO:0000313" key="10">
    <source>
        <dbReference type="Proteomes" id="UP000000311"/>
    </source>
</evidence>
<name>E2AUV1_CAMFO</name>
<gene>
    <name evidence="9" type="ORF">EAG_09822</name>
</gene>
<evidence type="ECO:0000256" key="8">
    <source>
        <dbReference type="SAM" id="Phobius"/>
    </source>
</evidence>
<organism evidence="10">
    <name type="scientific">Camponotus floridanus</name>
    <name type="common">Florida carpenter ant</name>
    <dbReference type="NCBI Taxonomy" id="104421"/>
    <lineage>
        <taxon>Eukaryota</taxon>
        <taxon>Metazoa</taxon>
        <taxon>Ecdysozoa</taxon>
        <taxon>Arthropoda</taxon>
        <taxon>Hexapoda</taxon>
        <taxon>Insecta</taxon>
        <taxon>Pterygota</taxon>
        <taxon>Neoptera</taxon>
        <taxon>Endopterygota</taxon>
        <taxon>Hymenoptera</taxon>
        <taxon>Apocrita</taxon>
        <taxon>Aculeata</taxon>
        <taxon>Formicoidea</taxon>
        <taxon>Formicidae</taxon>
        <taxon>Formicinae</taxon>
        <taxon>Camponotus</taxon>
    </lineage>
</organism>
<sequence>MEHVEESLKDTLYRVEVIEKKLRTKLLTTDNRERLENELKEVKEVLRRNEKKLQNLRKENSKSFIVAMCLALMCFLVYGIYLMIFNNI</sequence>
<dbReference type="GO" id="GO:0016020">
    <property type="term" value="C:membrane"/>
    <property type="evidence" value="ECO:0007669"/>
    <property type="project" value="UniProtKB-SubCell"/>
</dbReference>
<comment type="subcellular location">
    <subcellularLocation>
        <location evidence="1">Membrane</location>
        <topology evidence="1">Single-pass membrane protein</topology>
    </subcellularLocation>
</comment>
<keyword evidence="5 7" id="KW-0175">Coiled coil</keyword>
<dbReference type="Proteomes" id="UP000000311">
    <property type="component" value="Unassembled WGS sequence"/>
</dbReference>